<keyword evidence="2" id="KW-1185">Reference proteome</keyword>
<gene>
    <name evidence="1" type="ORF">BBK14_11380</name>
</gene>
<dbReference type="AlphaFoldDB" id="A0A1S1R9M6"/>
<reference evidence="2" key="1">
    <citation type="submission" date="2016-07" db="EMBL/GenBank/DDBJ databases">
        <title>Frankia sp. NRRL B-16219 Genome sequencing.</title>
        <authorList>
            <person name="Ghodhbane-Gtari F."/>
            <person name="Swanson E."/>
            <person name="Gueddou A."/>
            <person name="Louati M."/>
            <person name="Nouioui I."/>
            <person name="Hezbri K."/>
            <person name="Abebe-Akele F."/>
            <person name="Simpson S."/>
            <person name="Morris K."/>
            <person name="Thomas K."/>
            <person name="Gtari M."/>
            <person name="Tisa L.S."/>
        </authorList>
    </citation>
    <scope>NUCLEOTIDE SEQUENCE [LARGE SCALE GENOMIC DNA]</scope>
    <source>
        <strain evidence="2">NRRL B-16219</strain>
    </source>
</reference>
<proteinExistence type="predicted"/>
<name>A0A1S1R9M6_9ACTN</name>
<organism evidence="1 2">
    <name type="scientific">Parafrankia soli</name>
    <dbReference type="NCBI Taxonomy" id="2599596"/>
    <lineage>
        <taxon>Bacteria</taxon>
        <taxon>Bacillati</taxon>
        <taxon>Actinomycetota</taxon>
        <taxon>Actinomycetes</taxon>
        <taxon>Frankiales</taxon>
        <taxon>Frankiaceae</taxon>
        <taxon>Parafrankia</taxon>
    </lineage>
</organism>
<protein>
    <submittedName>
        <fullName evidence="1">Uncharacterized protein</fullName>
    </submittedName>
</protein>
<comment type="caution">
    <text evidence="1">The sequence shown here is derived from an EMBL/GenBank/DDBJ whole genome shotgun (WGS) entry which is preliminary data.</text>
</comment>
<evidence type="ECO:0000313" key="2">
    <source>
        <dbReference type="Proteomes" id="UP000179769"/>
    </source>
</evidence>
<evidence type="ECO:0000313" key="1">
    <source>
        <dbReference type="EMBL" id="OHV42215.1"/>
    </source>
</evidence>
<sequence length="77" mass="8031">MTAVAPGSTPAERQTLADATWAREQIHAGRPELVWGLVSALARDETGRRRLCGLVAVLAAAVPATDIRVLVGWVGGA</sequence>
<dbReference type="EMBL" id="MAXA01000047">
    <property type="protein sequence ID" value="OHV42215.1"/>
    <property type="molecule type" value="Genomic_DNA"/>
</dbReference>
<dbReference type="RefSeq" id="WP_071060236.1">
    <property type="nucleotide sequence ID" value="NZ_MAXA01000047.1"/>
</dbReference>
<accession>A0A1S1R9M6</accession>
<dbReference type="Proteomes" id="UP000179769">
    <property type="component" value="Unassembled WGS sequence"/>
</dbReference>